<dbReference type="RefSeq" id="WP_226541508.1">
    <property type="nucleotide sequence ID" value="NZ_CP129013.1"/>
</dbReference>
<dbReference type="InterPro" id="IPR053745">
    <property type="entry name" value="Viral_Tail_Comp_sf"/>
</dbReference>
<dbReference type="Gene3D" id="3.30.2000.30">
    <property type="match status" value="1"/>
</dbReference>
<dbReference type="InterPro" id="IPR021508">
    <property type="entry name" value="Gp17-like"/>
</dbReference>
<organism evidence="1 2">
    <name type="scientific">Bacillus carboniphilus</name>
    <dbReference type="NCBI Taxonomy" id="86663"/>
    <lineage>
        <taxon>Bacteria</taxon>
        <taxon>Bacillati</taxon>
        <taxon>Bacillota</taxon>
        <taxon>Bacilli</taxon>
        <taxon>Bacillales</taxon>
        <taxon>Bacillaceae</taxon>
        <taxon>Bacillus</taxon>
    </lineage>
</organism>
<sequence>MNQFTKVYSAVYDRLVNNPDVMNRITSVYDYESDAAVYPYAVLGDILIEPNETKTSMDQQIELTLNIRHEAQGKKELIAIAESIIASLSEDLSVEGVFLLSQNLKSFEVLQEEESKIYYGKIIYKFKIESEE</sequence>
<evidence type="ECO:0000313" key="1">
    <source>
        <dbReference type="EMBL" id="WLR41674.1"/>
    </source>
</evidence>
<gene>
    <name evidence="1" type="ORF">LC087_12450</name>
</gene>
<dbReference type="Pfam" id="PF11367">
    <property type="entry name" value="Tail_completion_gp17"/>
    <property type="match status" value="1"/>
</dbReference>
<protein>
    <submittedName>
        <fullName evidence="1">DUF3168 domain-containing protein</fullName>
    </submittedName>
</protein>
<dbReference type="Proteomes" id="UP001197974">
    <property type="component" value="Chromosome"/>
</dbReference>
<proteinExistence type="predicted"/>
<keyword evidence="2" id="KW-1185">Reference proteome</keyword>
<dbReference type="EMBL" id="CP129013">
    <property type="protein sequence ID" value="WLR41674.1"/>
    <property type="molecule type" value="Genomic_DNA"/>
</dbReference>
<reference evidence="1 2" key="1">
    <citation type="submission" date="2023-06" db="EMBL/GenBank/DDBJ databases">
        <title>Five Gram-positive bacteria isolated from mangrove sediments in Shenzhen, Guangdong, China.</title>
        <authorList>
            <person name="Yu S."/>
            <person name="Zheng W."/>
            <person name="Huang Y."/>
        </authorList>
    </citation>
    <scope>NUCLEOTIDE SEQUENCE [LARGE SCALE GENOMIC DNA]</scope>
    <source>
        <strain evidence="1 2">SaN35-3</strain>
    </source>
</reference>
<accession>A0ABY9JQK0</accession>
<evidence type="ECO:0000313" key="2">
    <source>
        <dbReference type="Proteomes" id="UP001197974"/>
    </source>
</evidence>
<name>A0ABY9JQK0_9BACI</name>